<dbReference type="EMBL" id="KN880672">
    <property type="protein sequence ID" value="KIY63796.1"/>
    <property type="molecule type" value="Genomic_DNA"/>
</dbReference>
<organism evidence="2 3">
    <name type="scientific">Cylindrobasidium torrendii FP15055 ss-10</name>
    <dbReference type="NCBI Taxonomy" id="1314674"/>
    <lineage>
        <taxon>Eukaryota</taxon>
        <taxon>Fungi</taxon>
        <taxon>Dikarya</taxon>
        <taxon>Basidiomycota</taxon>
        <taxon>Agaricomycotina</taxon>
        <taxon>Agaricomycetes</taxon>
        <taxon>Agaricomycetidae</taxon>
        <taxon>Agaricales</taxon>
        <taxon>Marasmiineae</taxon>
        <taxon>Physalacriaceae</taxon>
        <taxon>Cylindrobasidium</taxon>
    </lineage>
</organism>
<feature type="compositionally biased region" description="Low complexity" evidence="1">
    <location>
        <begin position="19"/>
        <end position="30"/>
    </location>
</feature>
<dbReference type="InterPro" id="IPR036864">
    <property type="entry name" value="Zn2-C6_fun-type_DNA-bd_sf"/>
</dbReference>
<name>A0A0D7B2P9_9AGAR</name>
<gene>
    <name evidence="2" type="ORF">CYLTODRAFT_124780</name>
</gene>
<protein>
    <recommendedName>
        <fullName evidence="4">Zn(2)-C6 fungal-type domain-containing protein</fullName>
    </recommendedName>
</protein>
<dbReference type="GO" id="GO:0008270">
    <property type="term" value="F:zinc ion binding"/>
    <property type="evidence" value="ECO:0007669"/>
    <property type="project" value="InterPro"/>
</dbReference>
<dbReference type="AlphaFoldDB" id="A0A0D7B2P9"/>
<proteinExistence type="predicted"/>
<keyword evidence="3" id="KW-1185">Reference proteome</keyword>
<dbReference type="GO" id="GO:0000981">
    <property type="term" value="F:DNA-binding transcription factor activity, RNA polymerase II-specific"/>
    <property type="evidence" value="ECO:0007669"/>
    <property type="project" value="InterPro"/>
</dbReference>
<evidence type="ECO:0008006" key="4">
    <source>
        <dbReference type="Google" id="ProtNLM"/>
    </source>
</evidence>
<feature type="region of interest" description="Disordered" evidence="1">
    <location>
        <begin position="19"/>
        <end position="39"/>
    </location>
</feature>
<evidence type="ECO:0000313" key="2">
    <source>
        <dbReference type="EMBL" id="KIY63796.1"/>
    </source>
</evidence>
<reference evidence="2 3" key="1">
    <citation type="journal article" date="2015" name="Fungal Genet. Biol.">
        <title>Evolution of novel wood decay mechanisms in Agaricales revealed by the genome sequences of Fistulina hepatica and Cylindrobasidium torrendii.</title>
        <authorList>
            <person name="Floudas D."/>
            <person name="Held B.W."/>
            <person name="Riley R."/>
            <person name="Nagy L.G."/>
            <person name="Koehler G."/>
            <person name="Ransdell A.S."/>
            <person name="Younus H."/>
            <person name="Chow J."/>
            <person name="Chiniquy J."/>
            <person name="Lipzen A."/>
            <person name="Tritt A."/>
            <person name="Sun H."/>
            <person name="Haridas S."/>
            <person name="LaButti K."/>
            <person name="Ohm R.A."/>
            <person name="Kues U."/>
            <person name="Blanchette R.A."/>
            <person name="Grigoriev I.V."/>
            <person name="Minto R.E."/>
            <person name="Hibbett D.S."/>
        </authorList>
    </citation>
    <scope>NUCLEOTIDE SEQUENCE [LARGE SCALE GENOMIC DNA]</scope>
    <source>
        <strain evidence="2 3">FP15055 ss-10</strain>
    </source>
</reference>
<evidence type="ECO:0000256" key="1">
    <source>
        <dbReference type="SAM" id="MobiDB-lite"/>
    </source>
</evidence>
<evidence type="ECO:0000313" key="3">
    <source>
        <dbReference type="Proteomes" id="UP000054007"/>
    </source>
</evidence>
<dbReference type="SUPFAM" id="SSF57701">
    <property type="entry name" value="Zn2/Cys6 DNA-binding domain"/>
    <property type="match status" value="1"/>
</dbReference>
<accession>A0A0D7B2P9</accession>
<dbReference type="Proteomes" id="UP000054007">
    <property type="component" value="Unassembled WGS sequence"/>
</dbReference>
<sequence>MEQGHQPFTMLTFALEGSDAAAEGENGSSASKKRRITRGPRACDSCRSRKIKCSFVLACYVSD</sequence>